<reference evidence="2 3" key="1">
    <citation type="journal article" date="2019" name="Nat. Plants">
        <title>Genome sequencing of Musa balbisiana reveals subgenome evolution and function divergence in polyploid bananas.</title>
        <authorList>
            <person name="Yao X."/>
        </authorList>
    </citation>
    <scope>NUCLEOTIDE SEQUENCE [LARGE SCALE GENOMIC DNA]</scope>
    <source>
        <strain evidence="3">cv. DH-PKW</strain>
        <tissue evidence="2">Leaves</tissue>
    </source>
</reference>
<dbReference type="InterPro" id="IPR032675">
    <property type="entry name" value="LRR_dom_sf"/>
</dbReference>
<dbReference type="FunFam" id="1.20.1280.50:FF:000022">
    <property type="entry name" value="F-box protein FBW2"/>
    <property type="match status" value="1"/>
</dbReference>
<dbReference type="Proteomes" id="UP000317650">
    <property type="component" value="Chromosome 3"/>
</dbReference>
<keyword evidence="3" id="KW-1185">Reference proteome</keyword>
<evidence type="ECO:0000313" key="2">
    <source>
        <dbReference type="EMBL" id="THU57720.1"/>
    </source>
</evidence>
<dbReference type="AlphaFoldDB" id="A0A4S8J818"/>
<dbReference type="Gene3D" id="1.20.1280.50">
    <property type="match status" value="1"/>
</dbReference>
<dbReference type="SUPFAM" id="SSF52047">
    <property type="entry name" value="RNI-like"/>
    <property type="match status" value="1"/>
</dbReference>
<dbReference type="STRING" id="52838.A0A4S8J818"/>
<dbReference type="Gene3D" id="3.80.10.10">
    <property type="entry name" value="Ribonuclease Inhibitor"/>
    <property type="match status" value="2"/>
</dbReference>
<dbReference type="PANTHER" id="PTHR38926">
    <property type="entry name" value="F-BOX DOMAIN CONTAINING PROTEIN, EXPRESSED"/>
    <property type="match status" value="1"/>
</dbReference>
<comment type="caution">
    <text evidence="2">The sequence shown here is derived from an EMBL/GenBank/DDBJ whole genome shotgun (WGS) entry which is preliminary data.</text>
</comment>
<gene>
    <name evidence="2" type="ORF">C4D60_Mb03t06470</name>
</gene>
<dbReference type="EMBL" id="PYDT01000006">
    <property type="protein sequence ID" value="THU57720.1"/>
    <property type="molecule type" value="Genomic_DNA"/>
</dbReference>
<sequence>MECQRLWSLSPKLEELNAATWVTIKASVRGKSMVQEEKLWGYSLSLAYRMADCSEFRAWEELIPDALGLIFCNLPLQEILTVVPRVCKSWYRAVSGPYCWQEIDIEEWSQRCKPEQLDQMLQMLITRSGGSFRRLSVSGLLTESMFTFISDNAGSLQRLELPRSEISDSIVERVAPRFSNITFLDVSYCRKISAHALETFGKNCKFLVGLRRRMHPQEVADKVCQDEEAYAIANTMPKLHRLELAYLLLTTRGVLEILSQCRDLEYLDLRGCWDVKLDEKYIKEWHPGLKVLGPHIVDCYERSFWEDCSDYSDSSVYSWDFMDDGVNIYDGGSDDDGIWDDDQGLEGLEVRFYGGGFNDAFAAFEWPPSP</sequence>
<proteinExistence type="predicted"/>
<evidence type="ECO:0000313" key="3">
    <source>
        <dbReference type="Proteomes" id="UP000317650"/>
    </source>
</evidence>
<protein>
    <recommendedName>
        <fullName evidence="1">F-box domain-containing protein</fullName>
    </recommendedName>
</protein>
<evidence type="ECO:0000259" key="1">
    <source>
        <dbReference type="Pfam" id="PF12937"/>
    </source>
</evidence>
<dbReference type="InterPro" id="IPR001810">
    <property type="entry name" value="F-box_dom"/>
</dbReference>
<dbReference type="FunFam" id="3.80.10.10:FF:000257">
    <property type="entry name" value="F-box protein FBW2"/>
    <property type="match status" value="1"/>
</dbReference>
<dbReference type="PANTHER" id="PTHR38926:SF70">
    <property type="entry name" value="F-BOX DOMAIN-CONTAINING PROTEIN"/>
    <property type="match status" value="1"/>
</dbReference>
<feature type="domain" description="F-box" evidence="1">
    <location>
        <begin position="66"/>
        <end position="105"/>
    </location>
</feature>
<organism evidence="2 3">
    <name type="scientific">Musa balbisiana</name>
    <name type="common">Banana</name>
    <dbReference type="NCBI Taxonomy" id="52838"/>
    <lineage>
        <taxon>Eukaryota</taxon>
        <taxon>Viridiplantae</taxon>
        <taxon>Streptophyta</taxon>
        <taxon>Embryophyta</taxon>
        <taxon>Tracheophyta</taxon>
        <taxon>Spermatophyta</taxon>
        <taxon>Magnoliopsida</taxon>
        <taxon>Liliopsida</taxon>
        <taxon>Zingiberales</taxon>
        <taxon>Musaceae</taxon>
        <taxon>Musa</taxon>
    </lineage>
</organism>
<dbReference type="Pfam" id="PF12937">
    <property type="entry name" value="F-box-like"/>
    <property type="match status" value="1"/>
</dbReference>
<name>A0A4S8J818_MUSBA</name>
<accession>A0A4S8J818</accession>